<evidence type="ECO:0000313" key="2">
    <source>
        <dbReference type="EMBL" id="KRH55319.1"/>
    </source>
</evidence>
<gene>
    <name evidence="2" type="ORF">GLYMA_06G245900</name>
</gene>
<proteinExistence type="predicted"/>
<keyword evidence="1" id="KW-0732">Signal</keyword>
<evidence type="ECO:0000313" key="3">
    <source>
        <dbReference type="EnsemblPlants" id="KRH55319"/>
    </source>
</evidence>
<accession>K7KX60</accession>
<reference evidence="3" key="2">
    <citation type="submission" date="2018-02" db="UniProtKB">
        <authorList>
            <consortium name="EnsemblPlants"/>
        </authorList>
    </citation>
    <scope>IDENTIFICATION</scope>
    <source>
        <strain evidence="3">Williams 82</strain>
    </source>
</reference>
<keyword evidence="4" id="KW-1185">Reference proteome</keyword>
<organism evidence="2">
    <name type="scientific">Glycine max</name>
    <name type="common">Soybean</name>
    <name type="synonym">Glycine hispida</name>
    <dbReference type="NCBI Taxonomy" id="3847"/>
    <lineage>
        <taxon>Eukaryota</taxon>
        <taxon>Viridiplantae</taxon>
        <taxon>Streptophyta</taxon>
        <taxon>Embryophyta</taxon>
        <taxon>Tracheophyta</taxon>
        <taxon>Spermatophyta</taxon>
        <taxon>Magnoliopsida</taxon>
        <taxon>eudicotyledons</taxon>
        <taxon>Gunneridae</taxon>
        <taxon>Pentapetalae</taxon>
        <taxon>rosids</taxon>
        <taxon>fabids</taxon>
        <taxon>Fabales</taxon>
        <taxon>Fabaceae</taxon>
        <taxon>Papilionoideae</taxon>
        <taxon>50 kb inversion clade</taxon>
        <taxon>NPAAA clade</taxon>
        <taxon>indigoferoid/millettioid clade</taxon>
        <taxon>Phaseoleae</taxon>
        <taxon>Glycine</taxon>
        <taxon>Glycine subgen. Soja</taxon>
    </lineage>
</organism>
<sequence length="74" mass="8114">MAKMSFMQYFALFLIISVVLITNEIVAHKICVHVAQPSNCGFDVCKVRCGQLFNGKLAAAECIIKSNSTYGVNL</sequence>
<dbReference type="Gramene" id="KRH55319">
    <property type="protein sequence ID" value="KRH55319"/>
    <property type="gene ID" value="GLYMA_06G245900"/>
</dbReference>
<dbReference type="Proteomes" id="UP000008827">
    <property type="component" value="Chromosome 6"/>
</dbReference>
<dbReference type="PaxDb" id="3847-GLYMA06G38049.1"/>
<evidence type="ECO:0000313" key="4">
    <source>
        <dbReference type="Proteomes" id="UP000008827"/>
    </source>
</evidence>
<name>K7KX60_SOYBN</name>
<reference evidence="2" key="3">
    <citation type="submission" date="2018-07" db="EMBL/GenBank/DDBJ databases">
        <title>WGS assembly of Glycine max.</title>
        <authorList>
            <person name="Schmutz J."/>
            <person name="Cannon S."/>
            <person name="Schlueter J."/>
            <person name="Ma J."/>
            <person name="Mitros T."/>
            <person name="Nelson W."/>
            <person name="Hyten D."/>
            <person name="Song Q."/>
            <person name="Thelen J."/>
            <person name="Cheng J."/>
            <person name="Xu D."/>
            <person name="Hellsten U."/>
            <person name="May G."/>
            <person name="Yu Y."/>
            <person name="Sakurai T."/>
            <person name="Umezawa T."/>
            <person name="Bhattacharyya M."/>
            <person name="Sandhu D."/>
            <person name="Valliyodan B."/>
            <person name="Lindquist E."/>
            <person name="Peto M."/>
            <person name="Grant D."/>
            <person name="Shu S."/>
            <person name="Goodstein D."/>
            <person name="Barry K."/>
            <person name="Futrell-Griggs M."/>
            <person name="Abernathy B."/>
            <person name="Du J."/>
            <person name="Tian Z."/>
            <person name="Zhu L."/>
            <person name="Gill N."/>
            <person name="Joshi T."/>
            <person name="Libault M."/>
            <person name="Sethuraman A."/>
            <person name="Zhang X."/>
            <person name="Shinozaki K."/>
            <person name="Nguyen H."/>
            <person name="Wing R."/>
            <person name="Cregan P."/>
            <person name="Specht J."/>
            <person name="Grimwood J."/>
            <person name="Rokhsar D."/>
            <person name="Stacey G."/>
            <person name="Shoemaker R."/>
            <person name="Jackson S."/>
        </authorList>
    </citation>
    <scope>NUCLEOTIDE SEQUENCE</scope>
    <source>
        <tissue evidence="2">Callus</tissue>
    </source>
</reference>
<reference evidence="2 3" key="1">
    <citation type="journal article" date="2010" name="Nature">
        <title>Genome sequence of the palaeopolyploid soybean.</title>
        <authorList>
            <person name="Schmutz J."/>
            <person name="Cannon S.B."/>
            <person name="Schlueter J."/>
            <person name="Ma J."/>
            <person name="Mitros T."/>
            <person name="Nelson W."/>
            <person name="Hyten D.L."/>
            <person name="Song Q."/>
            <person name="Thelen J.J."/>
            <person name="Cheng J."/>
            <person name="Xu D."/>
            <person name="Hellsten U."/>
            <person name="May G.D."/>
            <person name="Yu Y."/>
            <person name="Sakurai T."/>
            <person name="Umezawa T."/>
            <person name="Bhattacharyya M.K."/>
            <person name="Sandhu D."/>
            <person name="Valliyodan B."/>
            <person name="Lindquist E."/>
            <person name="Peto M."/>
            <person name="Grant D."/>
            <person name="Shu S."/>
            <person name="Goodstein D."/>
            <person name="Barry K."/>
            <person name="Futrell-Griggs M."/>
            <person name="Abernathy B."/>
            <person name="Du J."/>
            <person name="Tian Z."/>
            <person name="Zhu L."/>
            <person name="Gill N."/>
            <person name="Joshi T."/>
            <person name="Libault M."/>
            <person name="Sethuraman A."/>
            <person name="Zhang X.-C."/>
            <person name="Shinozaki K."/>
            <person name="Nguyen H.T."/>
            <person name="Wing R.A."/>
            <person name="Cregan P."/>
            <person name="Specht J."/>
            <person name="Grimwood J."/>
            <person name="Rokhsar D."/>
            <person name="Stacey G."/>
            <person name="Shoemaker R.C."/>
            <person name="Jackson S.A."/>
        </authorList>
    </citation>
    <scope>NUCLEOTIDE SEQUENCE [LARGE SCALE GENOMIC DNA]</scope>
    <source>
        <strain evidence="3">cv. Williams 82</strain>
        <tissue evidence="2">Callus</tissue>
    </source>
</reference>
<evidence type="ECO:0000256" key="1">
    <source>
        <dbReference type="SAM" id="SignalP"/>
    </source>
</evidence>
<protein>
    <submittedName>
        <fullName evidence="2 3">Uncharacterized protein</fullName>
    </submittedName>
</protein>
<feature type="chain" id="PRO_5014580939" evidence="1">
    <location>
        <begin position="22"/>
        <end position="74"/>
    </location>
</feature>
<dbReference type="HOGENOM" id="CLU_2692718_0_0_1"/>
<feature type="signal peptide" evidence="1">
    <location>
        <begin position="1"/>
        <end position="21"/>
    </location>
</feature>
<dbReference type="EMBL" id="CM000839">
    <property type="protein sequence ID" value="KRH55319.1"/>
    <property type="molecule type" value="Genomic_DNA"/>
</dbReference>
<dbReference type="AlphaFoldDB" id="K7KX60"/>
<dbReference type="EnsemblPlants" id="KRH55319">
    <property type="protein sequence ID" value="KRH55319"/>
    <property type="gene ID" value="GLYMA_06G245900"/>
</dbReference>
<dbReference type="OrthoDB" id="10492760at2759"/>
<dbReference type="InParanoid" id="K7KX60"/>